<proteinExistence type="predicted"/>
<evidence type="ECO:0000313" key="2">
    <source>
        <dbReference type="EMBL" id="WNH08625.1"/>
    </source>
</evidence>
<feature type="transmembrane region" description="Helical" evidence="1">
    <location>
        <begin position="31"/>
        <end position="51"/>
    </location>
</feature>
<dbReference type="Proteomes" id="UP001302806">
    <property type="component" value="Chromosome"/>
</dbReference>
<name>A0ABY9XRS6_9FLAO</name>
<evidence type="ECO:0000256" key="1">
    <source>
        <dbReference type="SAM" id="Phobius"/>
    </source>
</evidence>
<keyword evidence="1" id="KW-0812">Transmembrane</keyword>
<reference evidence="2 3" key="1">
    <citation type="submission" date="2023-09" db="EMBL/GenBank/DDBJ databases">
        <title>Thalassobella suaedae gen. nov., sp. nov., a marine bacterium of the family Flavobacteriaceae isolated from a halophyte Suaeda japonica.</title>
        <authorList>
            <person name="Lee S.Y."/>
            <person name="Hwang C.Y."/>
        </authorList>
    </citation>
    <scope>NUCLEOTIDE SEQUENCE [LARGE SCALE GENOMIC DNA]</scope>
    <source>
        <strain evidence="2 3">HL-DH14</strain>
    </source>
</reference>
<feature type="transmembrane region" description="Helical" evidence="1">
    <location>
        <begin position="57"/>
        <end position="74"/>
    </location>
</feature>
<sequence length="358" mass="41212">MSKESPQPQQQSEEVDLGQLFKLIGNAFDRFFKFIGSIFIGIYNVVLLLLIHFYKRLVWYAGAVIIGVVLGFFIDMKSDKLYGANLYIQTNFNSARQVYENIKQFHQLANLDKDTLELAKRLNISPEEYSNLKGFYIEPDIDENNIASMYSSFYKQLDSLSRLEMTYDRFKESLTPYNFSIHRLGVASTDRNLYAKIENSFVNQLSDNDYLEDILKSNSEILDKKDYSLLQQVQKTDSLAKEYLKIRINESQKAQTPGAGTNLYMGDAESAGGSLIVDESKIIQQRLGYENRRRKIDSTKAIQKNIVNVLANFPKSGYDIRKWTDKKKFVLPIVFVVLTLLVFCFIGLGDFLKKQSKL</sequence>
<evidence type="ECO:0000313" key="3">
    <source>
        <dbReference type="Proteomes" id="UP001302806"/>
    </source>
</evidence>
<keyword evidence="1" id="KW-1133">Transmembrane helix</keyword>
<dbReference type="EMBL" id="CP134537">
    <property type="protein sequence ID" value="WNH08625.1"/>
    <property type="molecule type" value="Genomic_DNA"/>
</dbReference>
<keyword evidence="1" id="KW-0472">Membrane</keyword>
<dbReference type="RefSeq" id="WP_415865253.1">
    <property type="nucleotide sequence ID" value="NZ_CP134537.1"/>
</dbReference>
<gene>
    <name evidence="2" type="ORF">RHP51_16235</name>
</gene>
<accession>A0ABY9XRS6</accession>
<protein>
    <submittedName>
        <fullName evidence="2">Uncharacterized protein</fullName>
    </submittedName>
</protein>
<organism evidence="2 3">
    <name type="scientific">Thalassobellus suaedae</name>
    <dbReference type="NCBI Taxonomy" id="3074124"/>
    <lineage>
        <taxon>Bacteria</taxon>
        <taxon>Pseudomonadati</taxon>
        <taxon>Bacteroidota</taxon>
        <taxon>Flavobacteriia</taxon>
        <taxon>Flavobacteriales</taxon>
        <taxon>Flavobacteriaceae</taxon>
        <taxon>Thalassobellus</taxon>
    </lineage>
</organism>
<feature type="transmembrane region" description="Helical" evidence="1">
    <location>
        <begin position="329"/>
        <end position="348"/>
    </location>
</feature>